<keyword evidence="3" id="KW-1185">Reference proteome</keyword>
<proteinExistence type="predicted"/>
<dbReference type="EMBL" id="JARPUR010000002">
    <property type="protein sequence ID" value="KAK4882323.1"/>
    <property type="molecule type" value="Genomic_DNA"/>
</dbReference>
<name>A0AAN7PCZ6_9COLE</name>
<dbReference type="Pfam" id="PF10545">
    <property type="entry name" value="MADF_DNA_bdg"/>
    <property type="match status" value="1"/>
</dbReference>
<dbReference type="Proteomes" id="UP001353858">
    <property type="component" value="Unassembled WGS sequence"/>
</dbReference>
<evidence type="ECO:0000313" key="2">
    <source>
        <dbReference type="EMBL" id="KAK4882323.1"/>
    </source>
</evidence>
<feature type="domain" description="MADF" evidence="1">
    <location>
        <begin position="26"/>
        <end position="127"/>
    </location>
</feature>
<reference evidence="3" key="1">
    <citation type="submission" date="2023-01" db="EMBL/GenBank/DDBJ databases">
        <title>Key to firefly adult light organ development and bioluminescence: homeobox transcription factors regulate luciferase expression and transportation to peroxisome.</title>
        <authorList>
            <person name="Fu X."/>
        </authorList>
    </citation>
    <scope>NUCLEOTIDE SEQUENCE [LARGE SCALE GENOMIC DNA]</scope>
</reference>
<sequence>MQHSDEDEVLHVEEVRKYLSEEDDDLLISLVAARPLSFDMRLPLKERAREIINKLWEEIISELNLRITIKEVSSRSKNIRDSFIQVRSNIDKKLASSSSLTEKLKAEVHKEKHKNYHSLQFLEDTLTATSTNVELCGTSPDSMLDSPSTLGSCGNKIKRKHYEDLMAADESFLTRLDDTFKAGAVTQTATHQFCMRLADALVKLPRTVRNKLEIEFLQKVADAEELHANNDNNNT</sequence>
<protein>
    <recommendedName>
        <fullName evidence="1">MADF domain-containing protein</fullName>
    </recommendedName>
</protein>
<gene>
    <name evidence="2" type="ORF">RN001_005642</name>
</gene>
<dbReference type="PROSITE" id="PS51029">
    <property type="entry name" value="MADF"/>
    <property type="match status" value="1"/>
</dbReference>
<evidence type="ECO:0000259" key="1">
    <source>
        <dbReference type="PROSITE" id="PS51029"/>
    </source>
</evidence>
<comment type="caution">
    <text evidence="2">The sequence shown here is derived from an EMBL/GenBank/DDBJ whole genome shotgun (WGS) entry which is preliminary data.</text>
</comment>
<dbReference type="InterPro" id="IPR006578">
    <property type="entry name" value="MADF-dom"/>
</dbReference>
<evidence type="ECO:0000313" key="3">
    <source>
        <dbReference type="Proteomes" id="UP001353858"/>
    </source>
</evidence>
<dbReference type="AlphaFoldDB" id="A0AAN7PCZ6"/>
<accession>A0AAN7PCZ6</accession>
<organism evidence="2 3">
    <name type="scientific">Aquatica leii</name>
    <dbReference type="NCBI Taxonomy" id="1421715"/>
    <lineage>
        <taxon>Eukaryota</taxon>
        <taxon>Metazoa</taxon>
        <taxon>Ecdysozoa</taxon>
        <taxon>Arthropoda</taxon>
        <taxon>Hexapoda</taxon>
        <taxon>Insecta</taxon>
        <taxon>Pterygota</taxon>
        <taxon>Neoptera</taxon>
        <taxon>Endopterygota</taxon>
        <taxon>Coleoptera</taxon>
        <taxon>Polyphaga</taxon>
        <taxon>Elateriformia</taxon>
        <taxon>Elateroidea</taxon>
        <taxon>Lampyridae</taxon>
        <taxon>Luciolinae</taxon>
        <taxon>Aquatica</taxon>
    </lineage>
</organism>